<dbReference type="PANTHER" id="PTHR46018:SF7">
    <property type="entry name" value="RIBONUCLEASE Z"/>
    <property type="match status" value="1"/>
</dbReference>
<dbReference type="GO" id="GO:0042781">
    <property type="term" value="F:3'-tRNA processing endoribonuclease activity"/>
    <property type="evidence" value="ECO:0007669"/>
    <property type="project" value="TreeGrafter"/>
</dbReference>
<evidence type="ECO:0000313" key="2">
    <source>
        <dbReference type="Proteomes" id="UP000288096"/>
    </source>
</evidence>
<dbReference type="EMBL" id="BEXT01000001">
    <property type="protein sequence ID" value="GBC61702.1"/>
    <property type="molecule type" value="Genomic_DNA"/>
</dbReference>
<proteinExistence type="predicted"/>
<dbReference type="Gene3D" id="3.60.15.10">
    <property type="entry name" value="Ribonuclease Z/Hydroxyacylglutathione hydrolase-like"/>
    <property type="match status" value="1"/>
</dbReference>
<name>A0A401FXH1_9BACT</name>
<organism evidence="1 2">
    <name type="scientific">Desulfonema ishimotonii</name>
    <dbReference type="NCBI Taxonomy" id="45657"/>
    <lineage>
        <taxon>Bacteria</taxon>
        <taxon>Pseudomonadati</taxon>
        <taxon>Thermodesulfobacteriota</taxon>
        <taxon>Desulfobacteria</taxon>
        <taxon>Desulfobacterales</taxon>
        <taxon>Desulfococcaceae</taxon>
        <taxon>Desulfonema</taxon>
    </lineage>
</organism>
<accession>A0A401FXH1</accession>
<dbReference type="InterPro" id="IPR036866">
    <property type="entry name" value="RibonucZ/Hydroxyglut_hydro"/>
</dbReference>
<dbReference type="SUPFAM" id="SSF56281">
    <property type="entry name" value="Metallo-hydrolase/oxidoreductase"/>
    <property type="match status" value="1"/>
</dbReference>
<dbReference type="Proteomes" id="UP000288096">
    <property type="component" value="Unassembled WGS sequence"/>
</dbReference>
<keyword evidence="2" id="KW-1185">Reference proteome</keyword>
<reference evidence="2" key="2">
    <citation type="submission" date="2019-01" db="EMBL/GenBank/DDBJ databases">
        <title>Genome sequence of Desulfonema ishimotonii strain Tokyo 01.</title>
        <authorList>
            <person name="Fukui M."/>
        </authorList>
    </citation>
    <scope>NUCLEOTIDE SEQUENCE [LARGE SCALE GENOMIC DNA]</scope>
    <source>
        <strain evidence="2">Tokyo 01</strain>
    </source>
</reference>
<reference evidence="2" key="1">
    <citation type="submission" date="2017-11" db="EMBL/GenBank/DDBJ databases">
        <authorList>
            <person name="Watanabe M."/>
            <person name="Kojima H."/>
        </authorList>
    </citation>
    <scope>NUCLEOTIDE SEQUENCE [LARGE SCALE GENOMIC DNA]</scope>
    <source>
        <strain evidence="2">Tokyo 01</strain>
    </source>
</reference>
<gene>
    <name evidence="1" type="ORF">DENIS_2664</name>
</gene>
<comment type="caution">
    <text evidence="1">The sequence shown here is derived from an EMBL/GenBank/DDBJ whole genome shotgun (WGS) entry which is preliminary data.</text>
</comment>
<sequence length="332" mass="37466">MCASFHPRLINLPFDDPGVFVPFRFEKRAILFDLGTADALSSRDMLKISHVFISHTHMDHFVGFDRLLRLCLGREKELCLYGPPGFLKNIGGKLTAYSWNLVQNYPNWFALRATEVHPDHVLSQEYLCQHRFMPRNAPTRHPFDGILLREPALTVSCALLDHHIPCLGFRLAESFHVNIIREKLDALNLSVGPWLKTFKDALTAGKDPAAPFEVPDGQRFTLGDLADQIAMITPGQKMAYITDAVYSPSNAEKIIRLARGVSHLFIEAAFLEAEAELAEKKYHLTARQAGELAGKAGARQFTIFHFSPRYTDMETQLYDEAQKAYNTAIQGH</sequence>
<dbReference type="OrthoDB" id="9800940at2"/>
<dbReference type="PANTHER" id="PTHR46018">
    <property type="entry name" value="ZINC PHOSPHODIESTERASE ELAC PROTEIN 1"/>
    <property type="match status" value="1"/>
</dbReference>
<protein>
    <submittedName>
        <fullName evidence="1">Ribonuclease Z</fullName>
    </submittedName>
</protein>
<evidence type="ECO:0000313" key="1">
    <source>
        <dbReference type="EMBL" id="GBC61702.1"/>
    </source>
</evidence>
<dbReference type="RefSeq" id="WP_124328963.1">
    <property type="nucleotide sequence ID" value="NZ_BEXT01000001.1"/>
</dbReference>
<dbReference type="AlphaFoldDB" id="A0A401FXH1"/>
<dbReference type="NCBIfam" id="NF002558">
    <property type="entry name" value="PRK02126.1"/>
    <property type="match status" value="1"/>
</dbReference>